<dbReference type="InterPro" id="IPR002307">
    <property type="entry name" value="Tyr-tRNA-ligase"/>
</dbReference>
<evidence type="ECO:0000256" key="10">
    <source>
        <dbReference type="RuleBase" id="RU363036"/>
    </source>
</evidence>
<dbReference type="AlphaFoldDB" id="A0A2M7BZA5"/>
<proteinExistence type="inferred from homology"/>
<reference evidence="12" key="1">
    <citation type="submission" date="2017-09" db="EMBL/GenBank/DDBJ databases">
        <title>Depth-based differentiation of microbial function through sediment-hosted aquifers and enrichment of novel symbionts in the deep terrestrial subsurface.</title>
        <authorList>
            <person name="Probst A.J."/>
            <person name="Ladd B."/>
            <person name="Jarett J.K."/>
            <person name="Geller-Mcgrath D.E."/>
            <person name="Sieber C.M.K."/>
            <person name="Emerson J.B."/>
            <person name="Anantharaman K."/>
            <person name="Thomas B.C."/>
            <person name="Malmstrom R."/>
            <person name="Stieglmeier M."/>
            <person name="Klingl A."/>
            <person name="Woyke T."/>
            <person name="Ryan C.M."/>
            <person name="Banfield J.F."/>
        </authorList>
    </citation>
    <scope>NUCLEOTIDE SEQUENCE [LARGE SCALE GENOMIC DNA]</scope>
</reference>
<accession>A0A2M7BZA5</accession>
<dbReference type="Gene3D" id="1.10.240.10">
    <property type="entry name" value="Tyrosyl-Transfer RNA Synthetase"/>
    <property type="match status" value="1"/>
</dbReference>
<dbReference type="SUPFAM" id="SSF55174">
    <property type="entry name" value="Alpha-L RNA-binding motif"/>
    <property type="match status" value="1"/>
</dbReference>
<keyword evidence="5 10" id="KW-0648">Protein biosynthesis</keyword>
<dbReference type="GO" id="GO:0005524">
    <property type="term" value="F:ATP binding"/>
    <property type="evidence" value="ECO:0007669"/>
    <property type="project" value="UniProtKB-KW"/>
</dbReference>
<dbReference type="GO" id="GO:0006437">
    <property type="term" value="P:tyrosyl-tRNA aminoacylation"/>
    <property type="evidence" value="ECO:0007669"/>
    <property type="project" value="UniProtKB-UniRule"/>
</dbReference>
<evidence type="ECO:0000256" key="6">
    <source>
        <dbReference type="ARBA" id="ARBA00023146"/>
    </source>
</evidence>
<evidence type="ECO:0000256" key="9">
    <source>
        <dbReference type="PROSITE-ProRule" id="PRU00182"/>
    </source>
</evidence>
<dbReference type="Gene3D" id="3.40.50.620">
    <property type="entry name" value="HUPs"/>
    <property type="match status" value="1"/>
</dbReference>
<dbReference type="InterPro" id="IPR014729">
    <property type="entry name" value="Rossmann-like_a/b/a_fold"/>
</dbReference>
<keyword evidence="4 10" id="KW-0067">ATP-binding</keyword>
<keyword evidence="3 10" id="KW-0547">Nucleotide-binding</keyword>
<keyword evidence="6 10" id="KW-0030">Aminoacyl-tRNA synthetase</keyword>
<comment type="similarity">
    <text evidence="10">Belongs to the class-I aminoacyl-tRNA synthetase family.</text>
</comment>
<protein>
    <recommendedName>
        <fullName evidence="1 8">Tyrosine--tRNA ligase</fullName>
        <ecNumber evidence="1 8">6.1.1.1</ecNumber>
    </recommendedName>
</protein>
<evidence type="ECO:0000256" key="1">
    <source>
        <dbReference type="ARBA" id="ARBA00013160"/>
    </source>
</evidence>
<evidence type="ECO:0000256" key="8">
    <source>
        <dbReference type="NCBIfam" id="TIGR00234"/>
    </source>
</evidence>
<dbReference type="PROSITE" id="PS50889">
    <property type="entry name" value="S4"/>
    <property type="match status" value="1"/>
</dbReference>
<dbReference type="Pfam" id="PF00579">
    <property type="entry name" value="tRNA-synt_1b"/>
    <property type="match status" value="1"/>
</dbReference>
<organism evidence="11 12">
    <name type="scientific">bacterium (Candidatus Gribaldobacteria) CG03_land_8_20_14_0_80_36_40</name>
    <dbReference type="NCBI Taxonomy" id="2014271"/>
    <lineage>
        <taxon>Bacteria</taxon>
        <taxon>Candidatus Gribaldobacteria</taxon>
    </lineage>
</organism>
<evidence type="ECO:0000256" key="4">
    <source>
        <dbReference type="ARBA" id="ARBA00022840"/>
    </source>
</evidence>
<sequence length="411" mass="47825">MKISNGVKINTDPKKTKEILERGIEQVIDKKNLLKKLKSGKKLRIKLGIDPTGPKIHLGRAIQLWKLRNFQDLGHQIVFIIGDFTGQIGDASDKQAMRKPLTEEEIKENLRTYKKQIGKILDLKKVEFHRNSEWLSKLKIKDFLSLAMSFTAQQMIQRRNFRERWEQNKPIGLHELSYPLLQGYDSVMIKADVEIGGFDQLFNLKMGREMQRIFGQPPQDIMTSQMLYGLDGRKMSTSWGNVINITDNPRNMYGKIMSMKDELIEDYLKLTTRFPLKKIEKIKKDLKEEKLNPKEAKSILAKEIIKMYHSKKAGETAEKEFNRVFREKKLPLKIPVFKSSKKSLPILDLLTKANLASSKNEAKRLILQGGVSIRIKNQELRIKDWRQDIKLKNGMILQVGKRKFLKIRLVK</sequence>
<comment type="catalytic activity">
    <reaction evidence="7">
        <text>tRNA(Tyr) + L-tyrosine + ATP = L-tyrosyl-tRNA(Tyr) + AMP + diphosphate + H(+)</text>
        <dbReference type="Rhea" id="RHEA:10220"/>
        <dbReference type="Rhea" id="RHEA-COMP:9706"/>
        <dbReference type="Rhea" id="RHEA-COMP:9707"/>
        <dbReference type="ChEBI" id="CHEBI:15378"/>
        <dbReference type="ChEBI" id="CHEBI:30616"/>
        <dbReference type="ChEBI" id="CHEBI:33019"/>
        <dbReference type="ChEBI" id="CHEBI:58315"/>
        <dbReference type="ChEBI" id="CHEBI:78442"/>
        <dbReference type="ChEBI" id="CHEBI:78536"/>
        <dbReference type="ChEBI" id="CHEBI:456215"/>
        <dbReference type="EC" id="6.1.1.1"/>
    </reaction>
</comment>
<dbReference type="GO" id="GO:0004831">
    <property type="term" value="F:tyrosine-tRNA ligase activity"/>
    <property type="evidence" value="ECO:0007669"/>
    <property type="project" value="UniProtKB-UniRule"/>
</dbReference>
<keyword evidence="2 10" id="KW-0436">Ligase</keyword>
<dbReference type="NCBIfam" id="TIGR00234">
    <property type="entry name" value="tyrS"/>
    <property type="match status" value="1"/>
</dbReference>
<dbReference type="GO" id="GO:0003723">
    <property type="term" value="F:RNA binding"/>
    <property type="evidence" value="ECO:0007669"/>
    <property type="project" value="UniProtKB-KW"/>
</dbReference>
<dbReference type="InterPro" id="IPR002305">
    <property type="entry name" value="aa-tRNA-synth_Ic"/>
</dbReference>
<dbReference type="Gene3D" id="3.10.290.10">
    <property type="entry name" value="RNA-binding S4 domain"/>
    <property type="match status" value="1"/>
</dbReference>
<dbReference type="SUPFAM" id="SSF52374">
    <property type="entry name" value="Nucleotidylyl transferase"/>
    <property type="match status" value="1"/>
</dbReference>
<comment type="caution">
    <text evidence="11">The sequence shown here is derived from an EMBL/GenBank/DDBJ whole genome shotgun (WGS) entry which is preliminary data.</text>
</comment>
<gene>
    <name evidence="11" type="ORF">COS44_00945</name>
</gene>
<dbReference type="CDD" id="cd00805">
    <property type="entry name" value="TyrRS_core"/>
    <property type="match status" value="1"/>
</dbReference>
<evidence type="ECO:0000256" key="2">
    <source>
        <dbReference type="ARBA" id="ARBA00022598"/>
    </source>
</evidence>
<evidence type="ECO:0000256" key="3">
    <source>
        <dbReference type="ARBA" id="ARBA00022741"/>
    </source>
</evidence>
<dbReference type="PANTHER" id="PTHR11766:SF1">
    <property type="entry name" value="TYROSINE--TRNA LIGASE"/>
    <property type="match status" value="1"/>
</dbReference>
<dbReference type="Proteomes" id="UP000228816">
    <property type="component" value="Unassembled WGS sequence"/>
</dbReference>
<evidence type="ECO:0000256" key="7">
    <source>
        <dbReference type="ARBA" id="ARBA00048248"/>
    </source>
</evidence>
<dbReference type="PRINTS" id="PR01040">
    <property type="entry name" value="TRNASYNTHTYR"/>
</dbReference>
<name>A0A2M7BZA5_9BACT</name>
<dbReference type="EMBL" id="PEUS01000020">
    <property type="protein sequence ID" value="PIV14076.1"/>
    <property type="molecule type" value="Genomic_DNA"/>
</dbReference>
<evidence type="ECO:0000313" key="12">
    <source>
        <dbReference type="Proteomes" id="UP000228816"/>
    </source>
</evidence>
<dbReference type="PANTHER" id="PTHR11766">
    <property type="entry name" value="TYROSYL-TRNA SYNTHETASE"/>
    <property type="match status" value="1"/>
</dbReference>
<dbReference type="InterPro" id="IPR024088">
    <property type="entry name" value="Tyr-tRNA-ligase_bac-type"/>
</dbReference>
<keyword evidence="9" id="KW-0694">RNA-binding</keyword>
<dbReference type="EC" id="6.1.1.1" evidence="1 8"/>
<evidence type="ECO:0000313" key="11">
    <source>
        <dbReference type="EMBL" id="PIV14076.1"/>
    </source>
</evidence>
<dbReference type="GO" id="GO:0005829">
    <property type="term" value="C:cytosol"/>
    <property type="evidence" value="ECO:0007669"/>
    <property type="project" value="TreeGrafter"/>
</dbReference>
<evidence type="ECO:0000256" key="5">
    <source>
        <dbReference type="ARBA" id="ARBA00022917"/>
    </source>
</evidence>
<dbReference type="InterPro" id="IPR036986">
    <property type="entry name" value="S4_RNA-bd_sf"/>
</dbReference>